<organism evidence="1 2">
    <name type="scientific">Rubritalea halochordaticola</name>
    <dbReference type="NCBI Taxonomy" id="714537"/>
    <lineage>
        <taxon>Bacteria</taxon>
        <taxon>Pseudomonadati</taxon>
        <taxon>Verrucomicrobiota</taxon>
        <taxon>Verrucomicrobiia</taxon>
        <taxon>Verrucomicrobiales</taxon>
        <taxon>Rubritaleaceae</taxon>
        <taxon>Rubritalea</taxon>
    </lineage>
</organism>
<sequence length="93" mass="10331">MIKWLITGGVILLPITLIVAYATVHDAKISKLDNLVVGMPVDEVESVLDCDMDLSDDGKGGYISSSLNPFTWCSIHCYFDSDKKYTGSYFHDH</sequence>
<dbReference type="Proteomes" id="UP001424741">
    <property type="component" value="Unassembled WGS sequence"/>
</dbReference>
<accession>A0ABP9V506</accession>
<evidence type="ECO:0000313" key="1">
    <source>
        <dbReference type="EMBL" id="GAA5496427.1"/>
    </source>
</evidence>
<keyword evidence="2" id="KW-1185">Reference proteome</keyword>
<comment type="caution">
    <text evidence="1">The sequence shown here is derived from an EMBL/GenBank/DDBJ whole genome shotgun (WGS) entry which is preliminary data.</text>
</comment>
<protein>
    <recommendedName>
        <fullName evidence="3">NVEALA family protein</fullName>
    </recommendedName>
</protein>
<proteinExistence type="predicted"/>
<evidence type="ECO:0008006" key="3">
    <source>
        <dbReference type="Google" id="ProtNLM"/>
    </source>
</evidence>
<gene>
    <name evidence="1" type="ORF">Rhal01_02610</name>
</gene>
<name>A0ABP9V506_9BACT</name>
<reference evidence="1 2" key="1">
    <citation type="submission" date="2024-02" db="EMBL/GenBank/DDBJ databases">
        <title>Rubritalea halochordaticola NBRC 107102.</title>
        <authorList>
            <person name="Ichikawa N."/>
            <person name="Katano-Makiyama Y."/>
            <person name="Hidaka K."/>
        </authorList>
    </citation>
    <scope>NUCLEOTIDE SEQUENCE [LARGE SCALE GENOMIC DNA]</scope>
    <source>
        <strain evidence="1 2">NBRC 107102</strain>
    </source>
</reference>
<dbReference type="EMBL" id="BAABRL010000008">
    <property type="protein sequence ID" value="GAA5496427.1"/>
    <property type="molecule type" value="Genomic_DNA"/>
</dbReference>
<evidence type="ECO:0000313" key="2">
    <source>
        <dbReference type="Proteomes" id="UP001424741"/>
    </source>
</evidence>